<dbReference type="AlphaFoldDB" id="A0A1I4Q9Y4"/>
<evidence type="ECO:0000256" key="5">
    <source>
        <dbReference type="ARBA" id="ARBA00022475"/>
    </source>
</evidence>
<dbReference type="RefSeq" id="WP_092022589.1">
    <property type="nucleotide sequence ID" value="NZ_FOUE01000003.1"/>
</dbReference>
<dbReference type="STRING" id="488535.SAMN04487963_2269"/>
<evidence type="ECO:0000256" key="8">
    <source>
        <dbReference type="ARBA" id="ARBA00022963"/>
    </source>
</evidence>
<keyword evidence="7 16" id="KW-0812">Transmembrane</keyword>
<evidence type="ECO:0000256" key="4">
    <source>
        <dbReference type="ARBA" id="ARBA00019692"/>
    </source>
</evidence>
<evidence type="ECO:0000313" key="19">
    <source>
        <dbReference type="Proteomes" id="UP000198519"/>
    </source>
</evidence>
<comment type="function">
    <text evidence="1 16">May be involved in the folding of the extracellular lipase during its passage through the periplasm.</text>
</comment>
<dbReference type="GO" id="GO:0005886">
    <property type="term" value="C:plasma membrane"/>
    <property type="evidence" value="ECO:0007669"/>
    <property type="project" value="UniProtKB-SubCell"/>
</dbReference>
<dbReference type="EMBL" id="FOUE01000003">
    <property type="protein sequence ID" value="SFM36898.1"/>
    <property type="molecule type" value="Genomic_DNA"/>
</dbReference>
<evidence type="ECO:0000256" key="3">
    <source>
        <dbReference type="ARBA" id="ARBA00010358"/>
    </source>
</evidence>
<name>A0A1I4Q9Y4_9GAMM</name>
<comment type="subcellular location">
    <subcellularLocation>
        <location evidence="2">Cell inner membrane</location>
        <topology evidence="2">Single-pass membrane protein</topology>
        <orientation evidence="2">Periplasmic side</orientation>
    </subcellularLocation>
</comment>
<evidence type="ECO:0000256" key="1">
    <source>
        <dbReference type="ARBA" id="ARBA00003280"/>
    </source>
</evidence>
<gene>
    <name evidence="16" type="primary">lifO</name>
    <name evidence="18" type="ORF">SAMN04487963_2269</name>
</gene>
<evidence type="ECO:0000256" key="11">
    <source>
        <dbReference type="ARBA" id="ARBA00023136"/>
    </source>
</evidence>
<feature type="chain" id="PRO_5011739448" description="Lipase chaperone" evidence="17">
    <location>
        <begin position="23"/>
        <end position="343"/>
    </location>
</feature>
<keyword evidence="17" id="KW-0732">Signal</keyword>
<feature type="signal peptide" evidence="17">
    <location>
        <begin position="1"/>
        <end position="22"/>
    </location>
</feature>
<evidence type="ECO:0000256" key="14">
    <source>
        <dbReference type="ARBA" id="ARBA00031542"/>
    </source>
</evidence>
<protein>
    <recommendedName>
        <fullName evidence="4 16">Lipase chaperone</fullName>
    </recommendedName>
    <alternativeName>
        <fullName evidence="16">Lipase activator protein</fullName>
    </alternativeName>
    <alternativeName>
        <fullName evidence="15 16">Lipase foldase</fullName>
    </alternativeName>
    <alternativeName>
        <fullName evidence="13 16">Lipase helper protein</fullName>
    </alternativeName>
    <alternativeName>
        <fullName evidence="14 16">Lipase modulator</fullName>
    </alternativeName>
</protein>
<organism evidence="18 19">
    <name type="scientific">Marinobacter zhejiangensis</name>
    <dbReference type="NCBI Taxonomy" id="488535"/>
    <lineage>
        <taxon>Bacteria</taxon>
        <taxon>Pseudomonadati</taxon>
        <taxon>Pseudomonadota</taxon>
        <taxon>Gammaproteobacteria</taxon>
        <taxon>Pseudomonadales</taxon>
        <taxon>Marinobacteraceae</taxon>
        <taxon>Marinobacter</taxon>
    </lineage>
</organism>
<keyword evidence="8 16" id="KW-0442">Lipid degradation</keyword>
<dbReference type="OrthoDB" id="7025807at2"/>
<dbReference type="SUPFAM" id="SSF158855">
    <property type="entry name" value="Lipase chaperone-like"/>
    <property type="match status" value="1"/>
</dbReference>
<dbReference type="Pfam" id="PF03280">
    <property type="entry name" value="Lipase_chap"/>
    <property type="match status" value="1"/>
</dbReference>
<dbReference type="InterPro" id="IPR004961">
    <property type="entry name" value="Lipase_chaperone"/>
</dbReference>
<dbReference type="HAMAP" id="MF_00790">
    <property type="entry name" value="Lipase_chap"/>
    <property type="match status" value="1"/>
</dbReference>
<evidence type="ECO:0000256" key="12">
    <source>
        <dbReference type="ARBA" id="ARBA00023186"/>
    </source>
</evidence>
<sequence length="343" mass="37824">MKRSTLLSVTALLTVTVATAIALFTLSPAPDPKTATGVPREATSAPAGVLDAGQILTAARAISDALPPLPDHLTDAMPDITFQTDANGDLIPTLATRNIFDFFLSALEDEPLEQVLARLERTLSSHLEEPALTQARDLLERYLSYRIELDALAKQAQPVMTSSGFDVVALQQRQETLEGLRQGRFSGTEAEAFFGLEETQDRHMLEYLRISQDSSLSDNERNRALASLEQQLPQALREVRQRVTRNGEVYRQVNQMRAAGASDAEVFQARTHVLGAEAATRLAELDQQRAQWQQRLDDFLQARNRIRQSGMSVSDQQAAIDDLIASRFTGAEVVRARALSAEL</sequence>
<dbReference type="GO" id="GO:0016042">
    <property type="term" value="P:lipid catabolic process"/>
    <property type="evidence" value="ECO:0007669"/>
    <property type="project" value="UniProtKB-UniRule"/>
</dbReference>
<keyword evidence="10 16" id="KW-0443">Lipid metabolism</keyword>
<evidence type="ECO:0000256" key="15">
    <source>
        <dbReference type="ARBA" id="ARBA00033028"/>
    </source>
</evidence>
<dbReference type="GO" id="GO:0006457">
    <property type="term" value="P:protein folding"/>
    <property type="evidence" value="ECO:0007669"/>
    <property type="project" value="UniProtKB-UniRule"/>
</dbReference>
<evidence type="ECO:0000256" key="6">
    <source>
        <dbReference type="ARBA" id="ARBA00022519"/>
    </source>
</evidence>
<evidence type="ECO:0000256" key="17">
    <source>
        <dbReference type="SAM" id="SignalP"/>
    </source>
</evidence>
<evidence type="ECO:0000256" key="10">
    <source>
        <dbReference type="ARBA" id="ARBA00023098"/>
    </source>
</evidence>
<keyword evidence="9 16" id="KW-1133">Transmembrane helix</keyword>
<keyword evidence="19" id="KW-1185">Reference proteome</keyword>
<proteinExistence type="inferred from homology"/>
<keyword evidence="12 16" id="KW-0143">Chaperone</keyword>
<dbReference type="Proteomes" id="UP000198519">
    <property type="component" value="Unassembled WGS sequence"/>
</dbReference>
<evidence type="ECO:0000256" key="2">
    <source>
        <dbReference type="ARBA" id="ARBA00004383"/>
    </source>
</evidence>
<evidence type="ECO:0000313" key="18">
    <source>
        <dbReference type="EMBL" id="SFM36898.1"/>
    </source>
</evidence>
<evidence type="ECO:0000256" key="9">
    <source>
        <dbReference type="ARBA" id="ARBA00022989"/>
    </source>
</evidence>
<evidence type="ECO:0000256" key="13">
    <source>
        <dbReference type="ARBA" id="ARBA00030948"/>
    </source>
</evidence>
<comment type="similarity">
    <text evidence="3 16">Belongs to the lipase chaperone family.</text>
</comment>
<keyword evidence="11 16" id="KW-0472">Membrane</keyword>
<evidence type="ECO:0000256" key="16">
    <source>
        <dbReference type="HAMAP-Rule" id="MF_00790"/>
    </source>
</evidence>
<reference evidence="19" key="1">
    <citation type="submission" date="2016-10" db="EMBL/GenBank/DDBJ databases">
        <authorList>
            <person name="Varghese N."/>
            <person name="Submissions S."/>
        </authorList>
    </citation>
    <scope>NUCLEOTIDE SEQUENCE [LARGE SCALE GENOMIC DNA]</scope>
    <source>
        <strain evidence="19">CGMCC 1.7061</strain>
    </source>
</reference>
<keyword evidence="6 16" id="KW-0997">Cell inner membrane</keyword>
<keyword evidence="5 16" id="KW-1003">Cell membrane</keyword>
<evidence type="ECO:0000256" key="7">
    <source>
        <dbReference type="ARBA" id="ARBA00022692"/>
    </source>
</evidence>
<dbReference type="GO" id="GO:0051082">
    <property type="term" value="F:unfolded protein binding"/>
    <property type="evidence" value="ECO:0007669"/>
    <property type="project" value="UniProtKB-UniRule"/>
</dbReference>
<accession>A0A1I4Q9Y4</accession>